<protein>
    <submittedName>
        <fullName evidence="2">Uncharacterized protein</fullName>
    </submittedName>
</protein>
<organism evidence="2">
    <name type="scientific">marine sediment metagenome</name>
    <dbReference type="NCBI Taxonomy" id="412755"/>
    <lineage>
        <taxon>unclassified sequences</taxon>
        <taxon>metagenomes</taxon>
        <taxon>ecological metagenomes</taxon>
    </lineage>
</organism>
<feature type="compositionally biased region" description="Polar residues" evidence="1">
    <location>
        <begin position="208"/>
        <end position="217"/>
    </location>
</feature>
<proteinExistence type="predicted"/>
<reference evidence="2" key="1">
    <citation type="journal article" date="2015" name="Nature">
        <title>Complex archaea that bridge the gap between prokaryotes and eukaryotes.</title>
        <authorList>
            <person name="Spang A."/>
            <person name="Saw J.H."/>
            <person name="Jorgensen S.L."/>
            <person name="Zaremba-Niedzwiedzka K."/>
            <person name="Martijn J."/>
            <person name="Lind A.E."/>
            <person name="van Eijk R."/>
            <person name="Schleper C."/>
            <person name="Guy L."/>
            <person name="Ettema T.J."/>
        </authorList>
    </citation>
    <scope>NUCLEOTIDE SEQUENCE</scope>
</reference>
<feature type="region of interest" description="Disordered" evidence="1">
    <location>
        <begin position="197"/>
        <end position="217"/>
    </location>
</feature>
<comment type="caution">
    <text evidence="2">The sequence shown here is derived from an EMBL/GenBank/DDBJ whole genome shotgun (WGS) entry which is preliminary data.</text>
</comment>
<name>A0A0F9MC37_9ZZZZ</name>
<dbReference type="AlphaFoldDB" id="A0A0F9MC37"/>
<dbReference type="EMBL" id="LAZR01005052">
    <property type="protein sequence ID" value="KKN03289.1"/>
    <property type="molecule type" value="Genomic_DNA"/>
</dbReference>
<accession>A0A0F9MC37</accession>
<evidence type="ECO:0000313" key="2">
    <source>
        <dbReference type="EMBL" id="KKN03289.1"/>
    </source>
</evidence>
<gene>
    <name evidence="2" type="ORF">LCGC14_1109250</name>
</gene>
<sequence>MQGESAKRAIAWEQEKTEVRNAHDFDMLEQRRDIENQLKMADDQREKTKLQSKFTALDDAAERGDISEDDAQKEKLRLELGVAGSQSPLFKKKDEASIFADLLSERDAAPDIAPEQINSEKLLQFSFTATGEDKAKIKEILESNDPVKIKLALDIMEAKSEAQSINPLRAFSPLSFGIQATKLSGIRKRLLPETVKKPSVTGAPSFASFRQSTGSFR</sequence>
<evidence type="ECO:0000256" key="1">
    <source>
        <dbReference type="SAM" id="MobiDB-lite"/>
    </source>
</evidence>